<dbReference type="CDD" id="cd24079">
    <property type="entry name" value="ASKHA_NBD_PG1100-like"/>
    <property type="match status" value="1"/>
</dbReference>
<dbReference type="PANTHER" id="PTHR43190">
    <property type="entry name" value="N-ACETYL-D-GLUCOSAMINE KINASE"/>
    <property type="match status" value="1"/>
</dbReference>
<dbReference type="Gene3D" id="1.10.720.160">
    <property type="match status" value="1"/>
</dbReference>
<dbReference type="EMBL" id="FOIQ01000001">
    <property type="protein sequence ID" value="SEV88542.1"/>
    <property type="molecule type" value="Genomic_DNA"/>
</dbReference>
<dbReference type="InterPro" id="IPR043129">
    <property type="entry name" value="ATPase_NBD"/>
</dbReference>
<proteinExistence type="predicted"/>
<evidence type="ECO:0008006" key="3">
    <source>
        <dbReference type="Google" id="ProtNLM"/>
    </source>
</evidence>
<dbReference type="Gene3D" id="3.30.420.40">
    <property type="match status" value="2"/>
</dbReference>
<keyword evidence="2" id="KW-1185">Reference proteome</keyword>
<dbReference type="RefSeq" id="WP_091899775.1">
    <property type="nucleotide sequence ID" value="NZ_FOIQ01000001.1"/>
</dbReference>
<protein>
    <recommendedName>
        <fullName evidence="3">BadF-type ATPase</fullName>
    </recommendedName>
</protein>
<dbReference type="AlphaFoldDB" id="A0A1I0MJZ3"/>
<dbReference type="PANTHER" id="PTHR43190:SF3">
    <property type="entry name" value="N-ACETYL-D-GLUCOSAMINE KINASE"/>
    <property type="match status" value="1"/>
</dbReference>
<gene>
    <name evidence="1" type="ORF">SAMN04487850_0724</name>
</gene>
<accession>A0A1I0MJZ3</accession>
<dbReference type="Proteomes" id="UP000199373">
    <property type="component" value="Unassembled WGS sequence"/>
</dbReference>
<name>A0A1I0MJZ3_9BACT</name>
<evidence type="ECO:0000313" key="2">
    <source>
        <dbReference type="Proteomes" id="UP000199373"/>
    </source>
</evidence>
<dbReference type="InterPro" id="IPR052519">
    <property type="entry name" value="Euk-type_GlcNAc_Kinase"/>
</dbReference>
<organism evidence="1 2">
    <name type="scientific">Prevotella aff. ruminicola Tc2-24</name>
    <dbReference type="NCBI Taxonomy" id="81582"/>
    <lineage>
        <taxon>Bacteria</taxon>
        <taxon>Pseudomonadati</taxon>
        <taxon>Bacteroidota</taxon>
        <taxon>Bacteroidia</taxon>
        <taxon>Bacteroidales</taxon>
        <taxon>Prevotellaceae</taxon>
        <taxon>Prevotella</taxon>
    </lineage>
</organism>
<dbReference type="SUPFAM" id="SSF53067">
    <property type="entry name" value="Actin-like ATPase domain"/>
    <property type="match status" value="2"/>
</dbReference>
<evidence type="ECO:0000313" key="1">
    <source>
        <dbReference type="EMBL" id="SEV88542.1"/>
    </source>
</evidence>
<reference evidence="1 2" key="1">
    <citation type="submission" date="2016-10" db="EMBL/GenBank/DDBJ databases">
        <authorList>
            <person name="de Groot N.N."/>
        </authorList>
    </citation>
    <scope>NUCLEOTIDE SEQUENCE [LARGE SCALE GENOMIC DNA]</scope>
    <source>
        <strain evidence="1 2">TC2-24</strain>
    </source>
</reference>
<sequence>MILIADSGSTKTDWAFVPSDADSLEMSYRVFSTQGINPFHQSQDEISSILQEELVPQLPEGKETVTSVKFYGSGVRPEFEMPMVRLLRQSFLCAEDIEAHSDLLGTARSLCGCNEGIACILGTGANSCLYDGKIIVKNTSALGYILGDEGSGAVIGKHFLHALYMGLLSEEIKSQFEKQTGLSLASIIDRVYRQPMANRFLASLSTFIYDHLDNPDIRSLVVTSFTDFFRYHISPYNRHDLPVSFIGSIAWYYQKELCEAAASQGFVVGQIQKSPMAGLLRYHRKTLS</sequence>